<reference evidence="1" key="1">
    <citation type="submission" date="2006-08" db="EMBL/GenBank/DDBJ databases">
        <title>Complete sequence of Chromosome1 of Shewanella sp. MR-7.</title>
        <authorList>
            <consortium name="US DOE Joint Genome Institute"/>
            <person name="Copeland A."/>
            <person name="Lucas S."/>
            <person name="Lapidus A."/>
            <person name="Barry K."/>
            <person name="Detter J.C."/>
            <person name="Glavina del Rio T."/>
            <person name="Hammon N."/>
            <person name="Israni S."/>
            <person name="Dalin E."/>
            <person name="Tice H."/>
            <person name="Pitluck S."/>
            <person name="Kiss H."/>
            <person name="Brettin T."/>
            <person name="Bruce D."/>
            <person name="Han C."/>
            <person name="Tapia R."/>
            <person name="Gilna P."/>
            <person name="Schmutz J."/>
            <person name="Larimer F."/>
            <person name="Land M."/>
            <person name="Hauser L."/>
            <person name="Kyrpides N."/>
            <person name="Mikhailova N."/>
            <person name="Nealson K."/>
            <person name="Konstantinidis K."/>
            <person name="Klappenbach J."/>
            <person name="Tiedje J."/>
            <person name="Richardson P."/>
        </authorList>
    </citation>
    <scope>NUCLEOTIDE SEQUENCE</scope>
    <source>
        <strain evidence="1">MR-7</strain>
    </source>
</reference>
<dbReference type="EMBL" id="CP000444">
    <property type="protein sequence ID" value="ABI41518.1"/>
    <property type="molecule type" value="Genomic_DNA"/>
</dbReference>
<accession>Q0HZD7</accession>
<dbReference type="AlphaFoldDB" id="Q0HZD7"/>
<protein>
    <recommendedName>
        <fullName evidence="2">Methyl-accepting chemotaxis sensory transducer</fullName>
    </recommendedName>
</protein>
<dbReference type="HOGENOM" id="CLU_3332935_0_0_6"/>
<dbReference type="KEGG" id="shm:Shewmr7_0515"/>
<organism evidence="1">
    <name type="scientific">Shewanella sp. (strain MR-7)</name>
    <dbReference type="NCBI Taxonomy" id="60481"/>
    <lineage>
        <taxon>Bacteria</taxon>
        <taxon>Pseudomonadati</taxon>
        <taxon>Pseudomonadota</taxon>
        <taxon>Gammaproteobacteria</taxon>
        <taxon>Alteromonadales</taxon>
        <taxon>Shewanellaceae</taxon>
        <taxon>Shewanella</taxon>
    </lineage>
</organism>
<evidence type="ECO:0008006" key="2">
    <source>
        <dbReference type="Google" id="ProtNLM"/>
    </source>
</evidence>
<name>Q0HZD7_SHESR</name>
<proteinExistence type="predicted"/>
<gene>
    <name evidence="1" type="ordered locus">Shewmr7_0515</name>
</gene>
<sequence length="38" mass="4284">MRLKTIFPNATSMQTARAGDELAQLSMRLTTLLSQFKI</sequence>
<evidence type="ECO:0000313" key="1">
    <source>
        <dbReference type="EMBL" id="ABI41518.1"/>
    </source>
</evidence>